<sequence length="108" mass="12123">MFENPKVAVMGLRKPLVMAVAVSLETKMWGRDSVRQCEGHRVIKSYSRVSITGFNSRHSRTSDRDRMYTVRTTIGAACVGQVQKDEVCCQEEATYDQYCTTSSCCDAV</sequence>
<evidence type="ECO:0000313" key="2">
    <source>
        <dbReference type="Proteomes" id="UP001169217"/>
    </source>
</evidence>
<keyword evidence="2" id="KW-1185">Reference proteome</keyword>
<reference evidence="1" key="1">
    <citation type="submission" date="2023-04" db="EMBL/GenBank/DDBJ databases">
        <title>Colletotrichum limetticola genome sequence.</title>
        <authorList>
            <person name="Baroncelli R."/>
        </authorList>
    </citation>
    <scope>NUCLEOTIDE SEQUENCE</scope>
    <source>
        <strain evidence="1">KLA-Anderson</strain>
    </source>
</reference>
<protein>
    <submittedName>
        <fullName evidence="1">Uncharacterized protein</fullName>
    </submittedName>
</protein>
<proteinExistence type="predicted"/>
<accession>A0ABQ9P6L0</accession>
<evidence type="ECO:0000313" key="1">
    <source>
        <dbReference type="EMBL" id="KAK0367735.1"/>
    </source>
</evidence>
<name>A0ABQ9P6L0_9PEZI</name>
<gene>
    <name evidence="1" type="ORF">CLIM01_14908</name>
</gene>
<dbReference type="Proteomes" id="UP001169217">
    <property type="component" value="Unassembled WGS sequence"/>
</dbReference>
<comment type="caution">
    <text evidence="1">The sequence shown here is derived from an EMBL/GenBank/DDBJ whole genome shotgun (WGS) entry which is preliminary data.</text>
</comment>
<organism evidence="1 2">
    <name type="scientific">Colletotrichum limetticola</name>
    <dbReference type="NCBI Taxonomy" id="1209924"/>
    <lineage>
        <taxon>Eukaryota</taxon>
        <taxon>Fungi</taxon>
        <taxon>Dikarya</taxon>
        <taxon>Ascomycota</taxon>
        <taxon>Pezizomycotina</taxon>
        <taxon>Sordariomycetes</taxon>
        <taxon>Hypocreomycetidae</taxon>
        <taxon>Glomerellales</taxon>
        <taxon>Glomerellaceae</taxon>
        <taxon>Colletotrichum</taxon>
        <taxon>Colletotrichum acutatum species complex</taxon>
    </lineage>
</organism>
<dbReference type="EMBL" id="JARUPT010001123">
    <property type="protein sequence ID" value="KAK0367735.1"/>
    <property type="molecule type" value="Genomic_DNA"/>
</dbReference>